<reference evidence="8 9" key="1">
    <citation type="submission" date="2024-01" db="EMBL/GenBank/DDBJ databases">
        <title>Pedobacter sp. nov., isolated from oil-contaminated soil.</title>
        <authorList>
            <person name="Le N.T.T."/>
        </authorList>
    </citation>
    <scope>NUCLEOTIDE SEQUENCE [LARGE SCALE GENOMIC DNA]</scope>
    <source>
        <strain evidence="8 9">VNH31</strain>
    </source>
</reference>
<keyword evidence="4" id="KW-0443">Lipid metabolism</keyword>
<keyword evidence="6" id="KW-1133">Transmembrane helix</keyword>
<keyword evidence="6" id="KW-0472">Membrane</keyword>
<feature type="transmembrane region" description="Helical" evidence="6">
    <location>
        <begin position="43"/>
        <end position="62"/>
    </location>
</feature>
<evidence type="ECO:0000256" key="3">
    <source>
        <dbReference type="ARBA" id="ARBA00022679"/>
    </source>
</evidence>
<evidence type="ECO:0000256" key="4">
    <source>
        <dbReference type="ARBA" id="ARBA00023098"/>
    </source>
</evidence>
<evidence type="ECO:0000256" key="5">
    <source>
        <dbReference type="ARBA" id="ARBA00023315"/>
    </source>
</evidence>
<evidence type="ECO:0000313" key="9">
    <source>
        <dbReference type="Proteomes" id="UP001337681"/>
    </source>
</evidence>
<dbReference type="PANTHER" id="PTHR10434">
    <property type="entry name" value="1-ACYL-SN-GLYCEROL-3-PHOSPHATE ACYLTRANSFERASE"/>
    <property type="match status" value="1"/>
</dbReference>
<evidence type="ECO:0000256" key="1">
    <source>
        <dbReference type="ARBA" id="ARBA00005189"/>
    </source>
</evidence>
<dbReference type="CDD" id="cd07989">
    <property type="entry name" value="LPLAT_AGPAT-like"/>
    <property type="match status" value="1"/>
</dbReference>
<dbReference type="SUPFAM" id="SSF69593">
    <property type="entry name" value="Glycerol-3-phosphate (1)-acyltransferase"/>
    <property type="match status" value="1"/>
</dbReference>
<feature type="transmembrane region" description="Helical" evidence="6">
    <location>
        <begin position="12"/>
        <end position="31"/>
    </location>
</feature>
<keyword evidence="6" id="KW-0812">Transmembrane</keyword>
<dbReference type="RefSeq" id="WP_330146754.1">
    <property type="nucleotide sequence ID" value="NZ_JAZDQU010000002.1"/>
</dbReference>
<keyword evidence="9" id="KW-1185">Reference proteome</keyword>
<dbReference type="Proteomes" id="UP001337681">
    <property type="component" value="Unassembled WGS sequence"/>
</dbReference>
<evidence type="ECO:0000256" key="2">
    <source>
        <dbReference type="ARBA" id="ARBA00022516"/>
    </source>
</evidence>
<accession>A0ABU7H4F2</accession>
<evidence type="ECO:0000256" key="6">
    <source>
        <dbReference type="SAM" id="Phobius"/>
    </source>
</evidence>
<gene>
    <name evidence="8" type="ORF">VRU49_10585</name>
</gene>
<keyword evidence="3" id="KW-0808">Transferase</keyword>
<dbReference type="Pfam" id="PF01553">
    <property type="entry name" value="Acyltransferase"/>
    <property type="match status" value="1"/>
</dbReference>
<dbReference type="EMBL" id="JAZDQU010000002">
    <property type="protein sequence ID" value="MEE1885863.1"/>
    <property type="molecule type" value="Genomic_DNA"/>
</dbReference>
<evidence type="ECO:0000259" key="7">
    <source>
        <dbReference type="SMART" id="SM00563"/>
    </source>
</evidence>
<protein>
    <submittedName>
        <fullName evidence="8">Lysophospholipid acyltransferase family protein</fullName>
    </submittedName>
</protein>
<comment type="caution">
    <text evidence="8">The sequence shown here is derived from an EMBL/GenBank/DDBJ whole genome shotgun (WGS) entry which is preliminary data.</text>
</comment>
<keyword evidence="5 8" id="KW-0012">Acyltransferase</keyword>
<sequence length="243" mass="28568">MTRILRYIHAYWLFFWIVFFNLLFLPFFFVFSRSPKTYGILNVFRTLSCTLCSFFGGLIFRFEYEQKINRKRTFIYCANHASSIDILVMCVLAKGKYHFIGKEELLKSPFWRIFFKTIDIPVNRESRISSFKAFKRVGENLENNMSLIIFPEGKIGNDYPPELLEFKNGPFRLAIEKKVPILPVSIINLWEHVWDSGLERGTTPGIIKIFVHAPIETADMDVSMANDLKDKVYEIMKQKISYP</sequence>
<dbReference type="GO" id="GO:0016746">
    <property type="term" value="F:acyltransferase activity"/>
    <property type="evidence" value="ECO:0007669"/>
    <property type="project" value="UniProtKB-KW"/>
</dbReference>
<dbReference type="InterPro" id="IPR002123">
    <property type="entry name" value="Plipid/glycerol_acylTrfase"/>
</dbReference>
<dbReference type="PANTHER" id="PTHR10434:SF64">
    <property type="entry name" value="1-ACYL-SN-GLYCEROL-3-PHOSPHATE ACYLTRANSFERASE-RELATED"/>
    <property type="match status" value="1"/>
</dbReference>
<name>A0ABU7H4F2_9SPHI</name>
<organism evidence="8 9">
    <name type="scientific">Pedobacter flavus</name>
    <dbReference type="NCBI Taxonomy" id="3113906"/>
    <lineage>
        <taxon>Bacteria</taxon>
        <taxon>Pseudomonadati</taxon>
        <taxon>Bacteroidota</taxon>
        <taxon>Sphingobacteriia</taxon>
        <taxon>Sphingobacteriales</taxon>
        <taxon>Sphingobacteriaceae</taxon>
        <taxon>Pedobacter</taxon>
    </lineage>
</organism>
<proteinExistence type="predicted"/>
<evidence type="ECO:0000313" key="8">
    <source>
        <dbReference type="EMBL" id="MEE1885863.1"/>
    </source>
</evidence>
<keyword evidence="2" id="KW-0444">Lipid biosynthesis</keyword>
<feature type="domain" description="Phospholipid/glycerol acyltransferase" evidence="7">
    <location>
        <begin position="74"/>
        <end position="189"/>
    </location>
</feature>
<dbReference type="SMART" id="SM00563">
    <property type="entry name" value="PlsC"/>
    <property type="match status" value="1"/>
</dbReference>
<comment type="pathway">
    <text evidence="1">Lipid metabolism.</text>
</comment>